<keyword evidence="4" id="KW-0411">Iron-sulfur</keyword>
<dbReference type="CDD" id="cd01335">
    <property type="entry name" value="Radical_SAM"/>
    <property type="match status" value="1"/>
</dbReference>
<dbReference type="GO" id="GO:0051536">
    <property type="term" value="F:iron-sulfur cluster binding"/>
    <property type="evidence" value="ECO:0007669"/>
    <property type="project" value="UniProtKB-KW"/>
</dbReference>
<dbReference type="Proteomes" id="UP000176422">
    <property type="component" value="Unassembled WGS sequence"/>
</dbReference>
<dbReference type="EMBL" id="MGIT01000003">
    <property type="protein sequence ID" value="OGM92814.1"/>
    <property type="molecule type" value="Genomic_DNA"/>
</dbReference>
<dbReference type="PROSITE" id="PS51918">
    <property type="entry name" value="RADICAL_SAM"/>
    <property type="match status" value="1"/>
</dbReference>
<protein>
    <recommendedName>
        <fullName evidence="5">Radical SAM core domain-containing protein</fullName>
    </recommendedName>
</protein>
<dbReference type="SFLD" id="SFLDG01067">
    <property type="entry name" value="SPASM/twitch_domain_containing"/>
    <property type="match status" value="1"/>
</dbReference>
<dbReference type="InterPro" id="IPR007197">
    <property type="entry name" value="rSAM"/>
</dbReference>
<dbReference type="Gene3D" id="3.20.20.70">
    <property type="entry name" value="Aldolase class I"/>
    <property type="match status" value="1"/>
</dbReference>
<evidence type="ECO:0000313" key="6">
    <source>
        <dbReference type="EMBL" id="OGM92814.1"/>
    </source>
</evidence>
<dbReference type="InterPro" id="IPR058240">
    <property type="entry name" value="rSAM_sf"/>
</dbReference>
<keyword evidence="1" id="KW-0949">S-adenosyl-L-methionine</keyword>
<proteinExistence type="predicted"/>
<sequence length="434" mass="48548">MSKHNYFGLKAASFLVSGATRGAIYDTDKGSVFSLSKDGKIIVQKLDQGKAISEICKEDGVSKKELQNFLQKIVDLGLGEFAQEFRAREKVEIPSTQDSLSFVHCEITEQCNFTCVHCYNSASLCKKGKELKTAEWVRVLQEVYEKGCRRMQLVGGEPFCKRKTLFEVAGEARRMGYEGVEIFSNCSLLTARDIANIKDLKISMASSFYSSNEKIHNAITQKEGSWQKAIENFAKIVEQQIPLRVGLIISRANEATVEETKAFLKEQFGIEHIGSDYVRPVGRGCASDLISDSMISAQAVTSPSFAKTDLSTFAKRRCGHNCFMDKICISSTGDVHPCVMERDVSYGNIRRASLEEILASPTAFQYRGMSKDSIEECSKCEYRYCCFDCRVKARNGSDNITAKPWWCMYDPLKGEWKIHKKGGGESSIEARGEC</sequence>
<gene>
    <name evidence="6" type="ORF">A2372_01355</name>
</gene>
<feature type="domain" description="Radical SAM core" evidence="5">
    <location>
        <begin position="97"/>
        <end position="321"/>
    </location>
</feature>
<evidence type="ECO:0000256" key="4">
    <source>
        <dbReference type="ARBA" id="ARBA00023014"/>
    </source>
</evidence>
<evidence type="ECO:0000256" key="3">
    <source>
        <dbReference type="ARBA" id="ARBA00023004"/>
    </source>
</evidence>
<dbReference type="InterPro" id="IPR023885">
    <property type="entry name" value="4Fe4S-binding_SPASM_dom"/>
</dbReference>
<dbReference type="SUPFAM" id="SSF102114">
    <property type="entry name" value="Radical SAM enzymes"/>
    <property type="match status" value="1"/>
</dbReference>
<organism evidence="6 7">
    <name type="scientific">Candidatus Wolfebacteria bacterium RIFOXYB1_FULL_54_12</name>
    <dbReference type="NCBI Taxonomy" id="1802559"/>
    <lineage>
        <taxon>Bacteria</taxon>
        <taxon>Candidatus Wolfeibacteriota</taxon>
    </lineage>
</organism>
<dbReference type="STRING" id="1802559.A2372_01355"/>
<reference evidence="6 7" key="1">
    <citation type="journal article" date="2016" name="Nat. Commun.">
        <title>Thousands of microbial genomes shed light on interconnected biogeochemical processes in an aquifer system.</title>
        <authorList>
            <person name="Anantharaman K."/>
            <person name="Brown C.T."/>
            <person name="Hug L.A."/>
            <person name="Sharon I."/>
            <person name="Castelle C.J."/>
            <person name="Probst A.J."/>
            <person name="Thomas B.C."/>
            <person name="Singh A."/>
            <person name="Wilkins M.J."/>
            <person name="Karaoz U."/>
            <person name="Brodie E.L."/>
            <person name="Williams K.H."/>
            <person name="Hubbard S.S."/>
            <person name="Banfield J.F."/>
        </authorList>
    </citation>
    <scope>NUCLEOTIDE SEQUENCE [LARGE SCALE GENOMIC DNA]</scope>
</reference>
<evidence type="ECO:0000256" key="2">
    <source>
        <dbReference type="ARBA" id="ARBA00022723"/>
    </source>
</evidence>
<comment type="caution">
    <text evidence="6">The sequence shown here is derived from an EMBL/GenBank/DDBJ whole genome shotgun (WGS) entry which is preliminary data.</text>
</comment>
<name>A0A1F8DW70_9BACT</name>
<dbReference type="AlphaFoldDB" id="A0A1F8DW70"/>
<keyword evidence="3" id="KW-0408">Iron</keyword>
<dbReference type="Pfam" id="PF04055">
    <property type="entry name" value="Radical_SAM"/>
    <property type="match status" value="1"/>
</dbReference>
<evidence type="ECO:0000256" key="1">
    <source>
        <dbReference type="ARBA" id="ARBA00022691"/>
    </source>
</evidence>
<dbReference type="SFLD" id="SFLDG01386">
    <property type="entry name" value="main_SPASM_domain-containing"/>
    <property type="match status" value="1"/>
</dbReference>
<evidence type="ECO:0000259" key="5">
    <source>
        <dbReference type="PROSITE" id="PS51918"/>
    </source>
</evidence>
<dbReference type="PANTHER" id="PTHR11228">
    <property type="entry name" value="RADICAL SAM DOMAIN PROTEIN"/>
    <property type="match status" value="1"/>
</dbReference>
<accession>A0A1F8DW70</accession>
<dbReference type="Pfam" id="PF13186">
    <property type="entry name" value="SPASM"/>
    <property type="match status" value="1"/>
</dbReference>
<dbReference type="GO" id="GO:0046872">
    <property type="term" value="F:metal ion binding"/>
    <property type="evidence" value="ECO:0007669"/>
    <property type="project" value="UniProtKB-KW"/>
</dbReference>
<dbReference type="PANTHER" id="PTHR11228:SF7">
    <property type="entry name" value="PQQA PEPTIDE CYCLASE"/>
    <property type="match status" value="1"/>
</dbReference>
<keyword evidence="2" id="KW-0479">Metal-binding</keyword>
<dbReference type="SFLD" id="SFLDS00029">
    <property type="entry name" value="Radical_SAM"/>
    <property type="match status" value="1"/>
</dbReference>
<dbReference type="InterPro" id="IPR013785">
    <property type="entry name" value="Aldolase_TIM"/>
</dbReference>
<dbReference type="InterPro" id="IPR050377">
    <property type="entry name" value="Radical_SAM_PqqE_MftC-like"/>
</dbReference>
<dbReference type="GO" id="GO:0003824">
    <property type="term" value="F:catalytic activity"/>
    <property type="evidence" value="ECO:0007669"/>
    <property type="project" value="InterPro"/>
</dbReference>
<evidence type="ECO:0000313" key="7">
    <source>
        <dbReference type="Proteomes" id="UP000176422"/>
    </source>
</evidence>